<dbReference type="EMBL" id="AP003541">
    <property type="protein sequence ID" value="BAD37396.1"/>
    <property type="molecule type" value="Genomic_DNA"/>
</dbReference>
<organism evidence="3 4">
    <name type="scientific">Oryza sativa subsp. japonica</name>
    <name type="common">Rice</name>
    <dbReference type="NCBI Taxonomy" id="39947"/>
    <lineage>
        <taxon>Eukaryota</taxon>
        <taxon>Viridiplantae</taxon>
        <taxon>Streptophyta</taxon>
        <taxon>Embryophyta</taxon>
        <taxon>Tracheophyta</taxon>
        <taxon>Spermatophyta</taxon>
        <taxon>Magnoliopsida</taxon>
        <taxon>Liliopsida</taxon>
        <taxon>Poales</taxon>
        <taxon>Poaceae</taxon>
        <taxon>BOP clade</taxon>
        <taxon>Oryzoideae</taxon>
        <taxon>Oryzeae</taxon>
        <taxon>Oryzinae</taxon>
        <taxon>Oryza</taxon>
        <taxon>Oryza sativa</taxon>
    </lineage>
</organism>
<feature type="compositionally biased region" description="Basic and acidic residues" evidence="1">
    <location>
        <begin position="133"/>
        <end position="148"/>
    </location>
</feature>
<feature type="region of interest" description="Disordered" evidence="1">
    <location>
        <begin position="1"/>
        <end position="54"/>
    </location>
</feature>
<sequence>MFAAPAPAPGVPSPAPAPGAPSPPEVAAPAAAPAPGADMVGEDEQSCGKHSGRAVVREALPKNLITRLPGADLKRRCGSGGPAPSDLLCAQAIRSESSTGAEVEELTPGKEASPAPSDISCAQAIRSESSTGVEEKELTPGKEASESF</sequence>
<accession>Q67VU8</accession>
<dbReference type="AlphaFoldDB" id="Q67VU8"/>
<gene>
    <name evidence="3" type="ORF">OSJNBa0023I22.20</name>
    <name evidence="2" type="ORF">P0530H05.35</name>
</gene>
<evidence type="ECO:0000256" key="1">
    <source>
        <dbReference type="SAM" id="MobiDB-lite"/>
    </source>
</evidence>
<evidence type="ECO:0000313" key="4">
    <source>
        <dbReference type="Proteomes" id="UP000000763"/>
    </source>
</evidence>
<reference evidence="3" key="2">
    <citation type="submission" date="2002-02" db="EMBL/GenBank/DDBJ databases">
        <title>Oryza sativa nipponbare(GA3) genomic DNA, chromosome 6, BAC clone:OSJNBa0023I22.</title>
        <authorList>
            <person name="Sasaki T."/>
            <person name="Matsumoto T."/>
            <person name="Yamamoto K."/>
        </authorList>
    </citation>
    <scope>NUCLEOTIDE SEQUENCE</scope>
</reference>
<feature type="region of interest" description="Disordered" evidence="1">
    <location>
        <begin position="97"/>
        <end position="148"/>
    </location>
</feature>
<dbReference type="EMBL" id="AP004733">
    <property type="protein sequence ID" value="BAD37721.1"/>
    <property type="molecule type" value="Genomic_DNA"/>
</dbReference>
<feature type="compositionally biased region" description="Pro residues" evidence="1">
    <location>
        <begin position="1"/>
        <end position="26"/>
    </location>
</feature>
<reference evidence="4" key="4">
    <citation type="journal article" date="2008" name="Nucleic Acids Res.">
        <title>The rice annotation project database (RAP-DB): 2008 update.</title>
        <authorList>
            <consortium name="The rice annotation project (RAP)"/>
        </authorList>
    </citation>
    <scope>GENOME REANNOTATION</scope>
    <source>
        <strain evidence="4">cv. Nipponbare</strain>
    </source>
</reference>
<reference evidence="2" key="1">
    <citation type="submission" date="2001-04" db="EMBL/GenBank/DDBJ databases">
        <title>Oryza sativa nipponbare(GA3) genomic DNA, chromosome 6, PAC clone:P0530H05.</title>
        <authorList>
            <person name="Sasaki T."/>
            <person name="Matsumoto T."/>
            <person name="Yamamoto K."/>
        </authorList>
    </citation>
    <scope>NUCLEOTIDE SEQUENCE</scope>
</reference>
<evidence type="ECO:0000313" key="2">
    <source>
        <dbReference type="EMBL" id="BAD37396.1"/>
    </source>
</evidence>
<evidence type="ECO:0000313" key="3">
    <source>
        <dbReference type="EMBL" id="BAD37721.1"/>
    </source>
</evidence>
<reference evidence="4" key="3">
    <citation type="journal article" date="2005" name="Nature">
        <title>The map-based sequence of the rice genome.</title>
        <authorList>
            <consortium name="International rice genome sequencing project (IRGSP)"/>
            <person name="Matsumoto T."/>
            <person name="Wu J."/>
            <person name="Kanamori H."/>
            <person name="Katayose Y."/>
            <person name="Fujisawa M."/>
            <person name="Namiki N."/>
            <person name="Mizuno H."/>
            <person name="Yamamoto K."/>
            <person name="Antonio B.A."/>
            <person name="Baba T."/>
            <person name="Sakata K."/>
            <person name="Nagamura Y."/>
            <person name="Aoki H."/>
            <person name="Arikawa K."/>
            <person name="Arita K."/>
            <person name="Bito T."/>
            <person name="Chiden Y."/>
            <person name="Fujitsuka N."/>
            <person name="Fukunaka R."/>
            <person name="Hamada M."/>
            <person name="Harada C."/>
            <person name="Hayashi A."/>
            <person name="Hijishita S."/>
            <person name="Honda M."/>
            <person name="Hosokawa S."/>
            <person name="Ichikawa Y."/>
            <person name="Idonuma A."/>
            <person name="Iijima M."/>
            <person name="Ikeda M."/>
            <person name="Ikeno M."/>
            <person name="Ito K."/>
            <person name="Ito S."/>
            <person name="Ito T."/>
            <person name="Ito Y."/>
            <person name="Ito Y."/>
            <person name="Iwabuchi A."/>
            <person name="Kamiya K."/>
            <person name="Karasawa W."/>
            <person name="Kurita K."/>
            <person name="Katagiri S."/>
            <person name="Kikuta A."/>
            <person name="Kobayashi H."/>
            <person name="Kobayashi N."/>
            <person name="Machita K."/>
            <person name="Maehara T."/>
            <person name="Masukawa M."/>
            <person name="Mizubayashi T."/>
            <person name="Mukai Y."/>
            <person name="Nagasaki H."/>
            <person name="Nagata Y."/>
            <person name="Naito S."/>
            <person name="Nakashima M."/>
            <person name="Nakama Y."/>
            <person name="Nakamichi Y."/>
            <person name="Nakamura M."/>
            <person name="Meguro A."/>
            <person name="Negishi M."/>
            <person name="Ohta I."/>
            <person name="Ohta T."/>
            <person name="Okamoto M."/>
            <person name="Ono N."/>
            <person name="Saji S."/>
            <person name="Sakaguchi M."/>
            <person name="Sakai K."/>
            <person name="Shibata M."/>
            <person name="Shimokawa T."/>
            <person name="Song J."/>
            <person name="Takazaki Y."/>
            <person name="Terasawa K."/>
            <person name="Tsugane M."/>
            <person name="Tsuji K."/>
            <person name="Ueda S."/>
            <person name="Waki K."/>
            <person name="Yamagata H."/>
            <person name="Yamamoto M."/>
            <person name="Yamamoto S."/>
            <person name="Yamane H."/>
            <person name="Yoshiki S."/>
            <person name="Yoshihara R."/>
            <person name="Yukawa K."/>
            <person name="Zhong H."/>
            <person name="Yano M."/>
            <person name="Yuan Q."/>
            <person name="Ouyang S."/>
            <person name="Liu J."/>
            <person name="Jones K.M."/>
            <person name="Gansberger K."/>
            <person name="Moffat K."/>
            <person name="Hill J."/>
            <person name="Bera J."/>
            <person name="Fadrosh D."/>
            <person name="Jin S."/>
            <person name="Johri S."/>
            <person name="Kim M."/>
            <person name="Overton L."/>
            <person name="Reardon M."/>
            <person name="Tsitrin T."/>
            <person name="Vuong H."/>
            <person name="Weaver B."/>
            <person name="Ciecko A."/>
            <person name="Tallon L."/>
            <person name="Jackson J."/>
            <person name="Pai G."/>
            <person name="Aken S.V."/>
            <person name="Utterback T."/>
            <person name="Reidmuller S."/>
            <person name="Feldblyum T."/>
            <person name="Hsiao J."/>
            <person name="Zismann V."/>
            <person name="Iobst S."/>
            <person name="de Vazeille A.R."/>
            <person name="Buell C.R."/>
            <person name="Ying K."/>
            <person name="Li Y."/>
            <person name="Lu T."/>
            <person name="Huang Y."/>
            <person name="Zhao Q."/>
            <person name="Feng Q."/>
            <person name="Zhang L."/>
            <person name="Zhu J."/>
            <person name="Weng Q."/>
            <person name="Mu J."/>
            <person name="Lu Y."/>
            <person name="Fan D."/>
            <person name="Liu Y."/>
            <person name="Guan J."/>
            <person name="Zhang Y."/>
            <person name="Yu S."/>
            <person name="Liu X."/>
            <person name="Zhang Y."/>
            <person name="Hong G."/>
            <person name="Han B."/>
            <person name="Choisne N."/>
            <person name="Demange N."/>
            <person name="Orjeda G."/>
            <person name="Samain S."/>
            <person name="Cattolico L."/>
            <person name="Pelletier E."/>
            <person name="Couloux A."/>
            <person name="Segurens B."/>
            <person name="Wincker P."/>
            <person name="D'Hont A."/>
            <person name="Scarpelli C."/>
            <person name="Weissenbach J."/>
            <person name="Salanoubat M."/>
            <person name="Quetier F."/>
            <person name="Yu Y."/>
            <person name="Kim H.R."/>
            <person name="Rambo T."/>
            <person name="Currie J."/>
            <person name="Collura K."/>
            <person name="Luo M."/>
            <person name="Yang T."/>
            <person name="Ammiraju J.S.S."/>
            <person name="Engler F."/>
            <person name="Soderlund C."/>
            <person name="Wing R.A."/>
            <person name="Palmer L.E."/>
            <person name="de la Bastide M."/>
            <person name="Spiegel L."/>
            <person name="Nascimento L."/>
            <person name="Zutavern T."/>
            <person name="O'Shaughnessy A."/>
            <person name="Dike S."/>
            <person name="Dedhia N."/>
            <person name="Preston R."/>
            <person name="Balija V."/>
            <person name="McCombie W.R."/>
            <person name="Chow T."/>
            <person name="Chen H."/>
            <person name="Chung M."/>
            <person name="Chen C."/>
            <person name="Shaw J."/>
            <person name="Wu H."/>
            <person name="Hsiao K."/>
            <person name="Chao Y."/>
            <person name="Chu M."/>
            <person name="Cheng C."/>
            <person name="Hour A."/>
            <person name="Lee P."/>
            <person name="Lin S."/>
            <person name="Lin Y."/>
            <person name="Liou J."/>
            <person name="Liu S."/>
            <person name="Hsing Y."/>
            <person name="Raghuvanshi S."/>
            <person name="Mohanty A."/>
            <person name="Bharti A.K."/>
            <person name="Gaur A."/>
            <person name="Gupta V."/>
            <person name="Kumar D."/>
            <person name="Ravi V."/>
            <person name="Vij S."/>
            <person name="Kapur A."/>
            <person name="Khurana P."/>
            <person name="Khurana P."/>
            <person name="Khurana J.P."/>
            <person name="Tyagi A.K."/>
            <person name="Gaikwad K."/>
            <person name="Singh A."/>
            <person name="Dalal V."/>
            <person name="Srivastava S."/>
            <person name="Dixit A."/>
            <person name="Pal A.K."/>
            <person name="Ghazi I.A."/>
            <person name="Yadav M."/>
            <person name="Pandit A."/>
            <person name="Bhargava A."/>
            <person name="Sureshbabu K."/>
            <person name="Batra K."/>
            <person name="Sharma T.R."/>
            <person name="Mohapatra T."/>
            <person name="Singh N.K."/>
            <person name="Messing J."/>
            <person name="Nelson A.B."/>
            <person name="Fuks G."/>
            <person name="Kavchok S."/>
            <person name="Keizer G."/>
            <person name="Linton E."/>
            <person name="Llaca V."/>
            <person name="Song R."/>
            <person name="Tanyolac B."/>
            <person name="Young S."/>
            <person name="Ho-Il K."/>
            <person name="Hahn J.H."/>
            <person name="Sangsakoo G."/>
            <person name="Vanavichit A."/>
            <person name="de Mattos Luiz.A.T."/>
            <person name="Zimmer P.D."/>
            <person name="Malone G."/>
            <person name="Dellagostin O."/>
            <person name="de Oliveira A.C."/>
            <person name="Bevan M."/>
            <person name="Bancroft I."/>
            <person name="Minx P."/>
            <person name="Cordum H."/>
            <person name="Wilson R."/>
            <person name="Cheng Z."/>
            <person name="Jin W."/>
            <person name="Jiang J."/>
            <person name="Leong S.A."/>
            <person name="Iwama H."/>
            <person name="Gojobori T."/>
            <person name="Itoh T."/>
            <person name="Niimura Y."/>
            <person name="Fujii Y."/>
            <person name="Habara T."/>
            <person name="Sakai H."/>
            <person name="Sato Y."/>
            <person name="Wilson G."/>
            <person name="Kumar K."/>
            <person name="McCouch S."/>
            <person name="Juretic N."/>
            <person name="Hoen D."/>
            <person name="Wright S."/>
            <person name="Bruskiewich R."/>
            <person name="Bureau T."/>
            <person name="Miyao A."/>
            <person name="Hirochika H."/>
            <person name="Nishikawa T."/>
            <person name="Kadowaki K."/>
            <person name="Sugiura M."/>
            <person name="Burr B."/>
            <person name="Sasaki T."/>
        </authorList>
    </citation>
    <scope>NUCLEOTIDE SEQUENCE [LARGE SCALE GENOMIC DNA]</scope>
    <source>
        <strain evidence="4">cv. Nipponbare</strain>
    </source>
</reference>
<proteinExistence type="predicted"/>
<dbReference type="Proteomes" id="UP000000763">
    <property type="component" value="Chromosome 6"/>
</dbReference>
<feature type="compositionally biased region" description="Low complexity" evidence="1">
    <location>
        <begin position="27"/>
        <end position="37"/>
    </location>
</feature>
<name>Q67VU8_ORYSJ</name>
<protein>
    <submittedName>
        <fullName evidence="3">Uncharacterized protein</fullName>
    </submittedName>
</protein>